<protein>
    <submittedName>
        <fullName evidence="7">Ornithine decarboxylase</fullName>
    </submittedName>
</protein>
<evidence type="ECO:0000259" key="6">
    <source>
        <dbReference type="Pfam" id="PF02784"/>
    </source>
</evidence>
<keyword evidence="4" id="KW-0456">Lyase</keyword>
<dbReference type="GO" id="GO:0004586">
    <property type="term" value="F:ornithine decarboxylase activity"/>
    <property type="evidence" value="ECO:0007669"/>
    <property type="project" value="TreeGrafter"/>
</dbReference>
<evidence type="ECO:0000313" key="8">
    <source>
        <dbReference type="Proteomes" id="UP000654257"/>
    </source>
</evidence>
<dbReference type="InterPro" id="IPR022644">
    <property type="entry name" value="De-COase2_N"/>
</dbReference>
<sequence>MEPQRRRRLADELREAAPTWADLAARHGTPLLVLDPREVQRRYAELQELLPYIRFHYAVKALPHPAVIAAVVSRDGWFDAATSQEVDHLRTLGVDMRRVVHTHPVKKSAHIDHAFDAGVRTFVVDSIGEVEKFDARHRDAGILVRLAFPDPTAKSDLSAKFGVSTEHAELVVKQLLSRGMRVSGFSFHVGSQGRGIEPFARAIDETIDLMSRVESSSGIRFDTLDIGGGFPVSYREFMPSITEIASVIDTALAPVRDRVTVLAEPGRYVVASAATLLTSVVGSAERDGQVWHYLDDGVYGSYSNVLAEDVHPAILTLSEIQGESVGPMRPVVLAGPTCDSVDVVARDYPMPHLAIGSILVSPMMGAYTAVSASRFNGLPPTPIVVVR</sequence>
<dbReference type="PANTHER" id="PTHR11482:SF6">
    <property type="entry name" value="ORNITHINE DECARBOXYLASE 1-RELATED"/>
    <property type="match status" value="1"/>
</dbReference>
<proteinExistence type="inferred from homology"/>
<organism evidence="7 8">
    <name type="scientific">Rhodococcoides trifolii</name>
    <dbReference type="NCBI Taxonomy" id="908250"/>
    <lineage>
        <taxon>Bacteria</taxon>
        <taxon>Bacillati</taxon>
        <taxon>Actinomycetota</taxon>
        <taxon>Actinomycetes</taxon>
        <taxon>Mycobacteriales</taxon>
        <taxon>Nocardiaceae</taxon>
        <taxon>Rhodococcoides</taxon>
    </lineage>
</organism>
<name>A0A917FUV7_9NOCA</name>
<feature type="modified residue" description="N6-(pyridoxal phosphate)lysine" evidence="5">
    <location>
        <position position="60"/>
    </location>
</feature>
<dbReference type="SUPFAM" id="SSF50621">
    <property type="entry name" value="Alanine racemase C-terminal domain-like"/>
    <property type="match status" value="1"/>
</dbReference>
<dbReference type="InterPro" id="IPR002433">
    <property type="entry name" value="Orn_de-COase"/>
</dbReference>
<dbReference type="InterPro" id="IPR000183">
    <property type="entry name" value="Orn/DAP/Arg_de-COase"/>
</dbReference>
<dbReference type="Gene3D" id="3.20.20.10">
    <property type="entry name" value="Alanine racemase"/>
    <property type="match status" value="1"/>
</dbReference>
<dbReference type="RefSeq" id="WP_188544520.1">
    <property type="nucleotide sequence ID" value="NZ_BMCU01000002.1"/>
</dbReference>
<dbReference type="AlphaFoldDB" id="A0A917FUV7"/>
<comment type="cofactor">
    <cofactor evidence="1 5">
        <name>pyridoxal 5'-phosphate</name>
        <dbReference type="ChEBI" id="CHEBI:597326"/>
    </cofactor>
</comment>
<evidence type="ECO:0000256" key="3">
    <source>
        <dbReference type="ARBA" id="ARBA00022898"/>
    </source>
</evidence>
<dbReference type="FunFam" id="3.20.20.10:FF:000008">
    <property type="entry name" value="Ornithine decarboxylase"/>
    <property type="match status" value="1"/>
</dbReference>
<dbReference type="Gene3D" id="2.40.37.10">
    <property type="entry name" value="Lyase, Ornithine Decarboxylase, Chain A, domain 1"/>
    <property type="match status" value="1"/>
</dbReference>
<dbReference type="EMBL" id="BMCU01000002">
    <property type="protein sequence ID" value="GGG04789.1"/>
    <property type="molecule type" value="Genomic_DNA"/>
</dbReference>
<comment type="caution">
    <text evidence="7">The sequence shown here is derived from an EMBL/GenBank/DDBJ whole genome shotgun (WGS) entry which is preliminary data.</text>
</comment>
<accession>A0A917FUV7</accession>
<dbReference type="PRINTS" id="PR01182">
    <property type="entry name" value="ORNDCRBXLASE"/>
</dbReference>
<evidence type="ECO:0000256" key="2">
    <source>
        <dbReference type="ARBA" id="ARBA00008872"/>
    </source>
</evidence>
<reference evidence="7" key="1">
    <citation type="journal article" date="2014" name="Int. J. Syst. Evol. Microbiol.">
        <title>Complete genome sequence of Corynebacterium casei LMG S-19264T (=DSM 44701T), isolated from a smear-ripened cheese.</title>
        <authorList>
            <consortium name="US DOE Joint Genome Institute (JGI-PGF)"/>
            <person name="Walter F."/>
            <person name="Albersmeier A."/>
            <person name="Kalinowski J."/>
            <person name="Ruckert C."/>
        </authorList>
    </citation>
    <scope>NUCLEOTIDE SEQUENCE</scope>
    <source>
        <strain evidence="7">CCM 7905</strain>
    </source>
</reference>
<dbReference type="CDD" id="cd00622">
    <property type="entry name" value="PLPDE_III_ODC"/>
    <property type="match status" value="1"/>
</dbReference>
<dbReference type="SUPFAM" id="SSF51419">
    <property type="entry name" value="PLP-binding barrel"/>
    <property type="match status" value="1"/>
</dbReference>
<comment type="similarity">
    <text evidence="2">Belongs to the Orn/Lys/Arg decarboxylase class-II family.</text>
</comment>
<dbReference type="GO" id="GO:0005737">
    <property type="term" value="C:cytoplasm"/>
    <property type="evidence" value="ECO:0007669"/>
    <property type="project" value="TreeGrafter"/>
</dbReference>
<evidence type="ECO:0000313" key="7">
    <source>
        <dbReference type="EMBL" id="GGG04789.1"/>
    </source>
</evidence>
<evidence type="ECO:0000256" key="5">
    <source>
        <dbReference type="PIRSR" id="PIRSR600183-50"/>
    </source>
</evidence>
<feature type="active site" description="Proton donor" evidence="5">
    <location>
        <position position="338"/>
    </location>
</feature>
<dbReference type="InterPro" id="IPR029066">
    <property type="entry name" value="PLP-binding_barrel"/>
</dbReference>
<reference evidence="7" key="2">
    <citation type="submission" date="2020-09" db="EMBL/GenBank/DDBJ databases">
        <authorList>
            <person name="Sun Q."/>
            <person name="Sedlacek I."/>
        </authorList>
    </citation>
    <scope>NUCLEOTIDE SEQUENCE</scope>
    <source>
        <strain evidence="7">CCM 7905</strain>
    </source>
</reference>
<keyword evidence="8" id="KW-1185">Reference proteome</keyword>
<dbReference type="PRINTS" id="PR01179">
    <property type="entry name" value="ODADCRBXLASE"/>
</dbReference>
<evidence type="ECO:0000256" key="1">
    <source>
        <dbReference type="ARBA" id="ARBA00001933"/>
    </source>
</evidence>
<feature type="domain" description="Orn/DAP/Arg decarboxylase 2 N-terminal" evidence="6">
    <location>
        <begin position="38"/>
        <end position="271"/>
    </location>
</feature>
<keyword evidence="3 5" id="KW-0663">Pyridoxal phosphate</keyword>
<gene>
    <name evidence="7" type="ORF">GCM10007304_18580</name>
</gene>
<dbReference type="Proteomes" id="UP000654257">
    <property type="component" value="Unassembled WGS sequence"/>
</dbReference>
<evidence type="ECO:0000256" key="4">
    <source>
        <dbReference type="ARBA" id="ARBA00023239"/>
    </source>
</evidence>
<dbReference type="InterPro" id="IPR009006">
    <property type="entry name" value="Ala_racemase/Decarboxylase_C"/>
</dbReference>
<dbReference type="GO" id="GO:0033387">
    <property type="term" value="P:putrescine biosynthetic process from arginine, via ornithine"/>
    <property type="evidence" value="ECO:0007669"/>
    <property type="project" value="TreeGrafter"/>
</dbReference>
<dbReference type="Pfam" id="PF02784">
    <property type="entry name" value="Orn_Arg_deC_N"/>
    <property type="match status" value="1"/>
</dbReference>
<dbReference type="PANTHER" id="PTHR11482">
    <property type="entry name" value="ARGININE/DIAMINOPIMELATE/ORNITHINE DECARBOXYLASE"/>
    <property type="match status" value="1"/>
</dbReference>